<dbReference type="GO" id="GO:0045773">
    <property type="term" value="P:positive regulation of axon extension"/>
    <property type="evidence" value="ECO:0007669"/>
    <property type="project" value="TreeGrafter"/>
</dbReference>
<dbReference type="GO" id="GO:0005634">
    <property type="term" value="C:nucleus"/>
    <property type="evidence" value="ECO:0007669"/>
    <property type="project" value="TreeGrafter"/>
</dbReference>
<evidence type="ECO:0000259" key="12">
    <source>
        <dbReference type="PROSITE" id="PS50011"/>
    </source>
</evidence>
<evidence type="ECO:0000313" key="14">
    <source>
        <dbReference type="Proteomes" id="UP001233172"/>
    </source>
</evidence>
<keyword evidence="14" id="KW-1185">Reference proteome</keyword>
<dbReference type="Pfam" id="PF00069">
    <property type="entry name" value="Pkinase"/>
    <property type="match status" value="1"/>
</dbReference>
<keyword evidence="3" id="KW-0808">Transferase</keyword>
<sequence>MKLDNVMNKYEVIDIVGEGAYGVVMKCRHKENGEMVAIKKFKDSEDNEDVRRTTMRELKMLRALKQENIVELREAFKRKGKLYLVFEYVEKNMLELLEPCPNGIAFEKARSLTYQLCKAVQWCHSRDIIHRDIKPENLLISKEGILKLCDFGFARSITGGTDGLYTDYVATRWYRSPELLIGAPYGKPVDIWAIGCIMGELADGQALFPGDSEIDQLYVIQKILGPLPDDQMKLFHKNPRFHGLKFPAVRKPKTLEKHYQGVLTSVALDFMKSCLHLDPCDRATSEDCVNHIIFQTDRALDRHPCQPVKINTSHNTNKRRKTDHLDTALDR</sequence>
<evidence type="ECO:0000256" key="3">
    <source>
        <dbReference type="ARBA" id="ARBA00022679"/>
    </source>
</evidence>
<evidence type="ECO:0000256" key="8">
    <source>
        <dbReference type="PIRSR" id="PIRSR000615-3"/>
    </source>
</evidence>
<keyword evidence="4 9" id="KW-0547">Nucleotide-binding</keyword>
<name>A0AAD8BY68_BIOPF</name>
<dbReference type="PANTHER" id="PTHR24056">
    <property type="entry name" value="CELL DIVISION PROTEIN KINASE"/>
    <property type="match status" value="1"/>
</dbReference>
<keyword evidence="8" id="KW-0460">Magnesium</keyword>
<reference evidence="13" key="1">
    <citation type="journal article" date="2023" name="PLoS Negl. Trop. Dis.">
        <title>A genome sequence for Biomphalaria pfeifferi, the major vector snail for the human-infecting parasite Schistosoma mansoni.</title>
        <authorList>
            <person name="Bu L."/>
            <person name="Lu L."/>
            <person name="Laidemitt M.R."/>
            <person name="Zhang S.M."/>
            <person name="Mutuku M."/>
            <person name="Mkoji G."/>
            <person name="Steinauer M."/>
            <person name="Loker E.S."/>
        </authorList>
    </citation>
    <scope>NUCLEOTIDE SEQUENCE</scope>
    <source>
        <strain evidence="13">KasaAsao</strain>
    </source>
</reference>
<dbReference type="EMBL" id="JASAOG010000026">
    <property type="protein sequence ID" value="KAK0062318.1"/>
    <property type="molecule type" value="Genomic_DNA"/>
</dbReference>
<keyword evidence="2 10" id="KW-0723">Serine/threonine-protein kinase</keyword>
<dbReference type="PROSITE" id="PS00108">
    <property type="entry name" value="PROTEIN_KINASE_ST"/>
    <property type="match status" value="1"/>
</dbReference>
<dbReference type="InterPro" id="IPR000719">
    <property type="entry name" value="Prot_kinase_dom"/>
</dbReference>
<dbReference type="PROSITE" id="PS00107">
    <property type="entry name" value="PROTEIN_KINASE_ATP"/>
    <property type="match status" value="1"/>
</dbReference>
<dbReference type="FunFam" id="3.30.200.20:FF:000171">
    <property type="entry name" value="Putative cyclin-dependent kinase-like 5"/>
    <property type="match status" value="1"/>
</dbReference>
<feature type="binding site" evidence="9">
    <location>
        <position position="40"/>
    </location>
    <ligand>
        <name>ATP</name>
        <dbReference type="ChEBI" id="CHEBI:30616"/>
    </ligand>
</feature>
<dbReference type="PROSITE" id="PS50011">
    <property type="entry name" value="PROTEIN_KINASE_DOM"/>
    <property type="match status" value="1"/>
</dbReference>
<comment type="similarity">
    <text evidence="1">Belongs to the protein kinase superfamily. CMGC Ser/Thr protein kinase family. CDC2/CDKX subfamily.</text>
</comment>
<feature type="domain" description="Protein kinase" evidence="12">
    <location>
        <begin position="10"/>
        <end position="294"/>
    </location>
</feature>
<dbReference type="Gene3D" id="3.30.200.20">
    <property type="entry name" value="Phosphorylase Kinase, domain 1"/>
    <property type="match status" value="1"/>
</dbReference>
<evidence type="ECO:0000256" key="10">
    <source>
        <dbReference type="RuleBase" id="RU000304"/>
    </source>
</evidence>
<evidence type="ECO:0000256" key="11">
    <source>
        <dbReference type="SAM" id="MobiDB-lite"/>
    </source>
</evidence>
<evidence type="ECO:0000256" key="1">
    <source>
        <dbReference type="ARBA" id="ARBA00006485"/>
    </source>
</evidence>
<organism evidence="13 14">
    <name type="scientific">Biomphalaria pfeifferi</name>
    <name type="common">Bloodfluke planorb</name>
    <name type="synonym">Freshwater snail</name>
    <dbReference type="NCBI Taxonomy" id="112525"/>
    <lineage>
        <taxon>Eukaryota</taxon>
        <taxon>Metazoa</taxon>
        <taxon>Spiralia</taxon>
        <taxon>Lophotrochozoa</taxon>
        <taxon>Mollusca</taxon>
        <taxon>Gastropoda</taxon>
        <taxon>Heterobranchia</taxon>
        <taxon>Euthyneura</taxon>
        <taxon>Panpulmonata</taxon>
        <taxon>Hygrophila</taxon>
        <taxon>Lymnaeoidea</taxon>
        <taxon>Planorbidae</taxon>
        <taxon>Biomphalaria</taxon>
    </lineage>
</organism>
<keyword evidence="8" id="KW-0479">Metal-binding</keyword>
<feature type="binding site" evidence="8">
    <location>
        <position position="137"/>
    </location>
    <ligand>
        <name>Mg(2+)</name>
        <dbReference type="ChEBI" id="CHEBI:18420"/>
    </ligand>
</feature>
<dbReference type="GO" id="GO:0032839">
    <property type="term" value="C:dendrite cytoplasm"/>
    <property type="evidence" value="ECO:0007669"/>
    <property type="project" value="TreeGrafter"/>
</dbReference>
<dbReference type="AlphaFoldDB" id="A0AAD8BY68"/>
<dbReference type="SMART" id="SM00220">
    <property type="entry name" value="S_TKc"/>
    <property type="match status" value="1"/>
</dbReference>
<dbReference type="SUPFAM" id="SSF56112">
    <property type="entry name" value="Protein kinase-like (PK-like)"/>
    <property type="match status" value="1"/>
</dbReference>
<comment type="caution">
    <text evidence="13">The sequence shown here is derived from an EMBL/GenBank/DDBJ whole genome shotgun (WGS) entry which is preliminary data.</text>
</comment>
<gene>
    <name evidence="13" type="ORF">Bpfe_008419</name>
</gene>
<dbReference type="InterPro" id="IPR008271">
    <property type="entry name" value="Ser/Thr_kinase_AS"/>
</dbReference>
<evidence type="ECO:0000256" key="2">
    <source>
        <dbReference type="ARBA" id="ARBA00022527"/>
    </source>
</evidence>
<feature type="region of interest" description="Disordered" evidence="11">
    <location>
        <begin position="307"/>
        <end position="331"/>
    </location>
</feature>
<dbReference type="InterPro" id="IPR050108">
    <property type="entry name" value="CDK"/>
</dbReference>
<keyword evidence="6 9" id="KW-0067">ATP-binding</keyword>
<evidence type="ECO:0000256" key="5">
    <source>
        <dbReference type="ARBA" id="ARBA00022777"/>
    </source>
</evidence>
<feature type="binding site" evidence="8">
    <location>
        <position position="150"/>
    </location>
    <ligand>
        <name>Mg(2+)</name>
        <dbReference type="ChEBI" id="CHEBI:18420"/>
    </ligand>
</feature>
<evidence type="ECO:0000256" key="6">
    <source>
        <dbReference type="ARBA" id="ARBA00022840"/>
    </source>
</evidence>
<evidence type="ECO:0000256" key="4">
    <source>
        <dbReference type="ARBA" id="ARBA00022741"/>
    </source>
</evidence>
<dbReference type="Gene3D" id="1.10.510.10">
    <property type="entry name" value="Transferase(Phosphotransferase) domain 1"/>
    <property type="match status" value="1"/>
</dbReference>
<keyword evidence="5 13" id="KW-0418">Kinase</keyword>
<dbReference type="CDD" id="cd07833">
    <property type="entry name" value="STKc_CDKL"/>
    <property type="match status" value="1"/>
</dbReference>
<dbReference type="GO" id="GO:0050773">
    <property type="term" value="P:regulation of dendrite development"/>
    <property type="evidence" value="ECO:0007669"/>
    <property type="project" value="TreeGrafter"/>
</dbReference>
<dbReference type="GO" id="GO:0005524">
    <property type="term" value="F:ATP binding"/>
    <property type="evidence" value="ECO:0007669"/>
    <property type="project" value="UniProtKB-UniRule"/>
</dbReference>
<accession>A0AAD8BY68</accession>
<dbReference type="GO" id="GO:0004674">
    <property type="term" value="F:protein serine/threonine kinase activity"/>
    <property type="evidence" value="ECO:0007669"/>
    <property type="project" value="UniProtKB-KW"/>
</dbReference>
<dbReference type="InterPro" id="IPR017441">
    <property type="entry name" value="Protein_kinase_ATP_BS"/>
</dbReference>
<dbReference type="PANTHER" id="PTHR24056:SF111">
    <property type="entry name" value="CYCLIN-DEPENDENT KINASE-LIKE 5"/>
    <property type="match status" value="1"/>
</dbReference>
<dbReference type="FunFam" id="1.10.510.10:FF:000624">
    <property type="entry name" value="Mitogen-activated protein kinase"/>
    <property type="match status" value="1"/>
</dbReference>
<feature type="active site" description="Proton acceptor" evidence="7">
    <location>
        <position position="132"/>
    </location>
</feature>
<dbReference type="Proteomes" id="UP001233172">
    <property type="component" value="Unassembled WGS sequence"/>
</dbReference>
<dbReference type="GO" id="GO:0046872">
    <property type="term" value="F:metal ion binding"/>
    <property type="evidence" value="ECO:0007669"/>
    <property type="project" value="UniProtKB-KW"/>
</dbReference>
<dbReference type="InterPro" id="IPR011009">
    <property type="entry name" value="Kinase-like_dom_sf"/>
</dbReference>
<evidence type="ECO:0000256" key="9">
    <source>
        <dbReference type="PROSITE-ProRule" id="PRU10141"/>
    </source>
</evidence>
<reference evidence="13" key="2">
    <citation type="submission" date="2023-04" db="EMBL/GenBank/DDBJ databases">
        <authorList>
            <person name="Bu L."/>
            <person name="Lu L."/>
            <person name="Laidemitt M.R."/>
            <person name="Zhang S.M."/>
            <person name="Mutuku M."/>
            <person name="Mkoji G."/>
            <person name="Steinauer M."/>
            <person name="Loker E.S."/>
        </authorList>
    </citation>
    <scope>NUCLEOTIDE SEQUENCE</scope>
    <source>
        <strain evidence="13">KasaAsao</strain>
        <tissue evidence="13">Whole Snail</tissue>
    </source>
</reference>
<proteinExistence type="inferred from homology"/>
<evidence type="ECO:0000313" key="13">
    <source>
        <dbReference type="EMBL" id="KAK0062318.1"/>
    </source>
</evidence>
<evidence type="ECO:0000256" key="7">
    <source>
        <dbReference type="PIRSR" id="PIRSR000615-1"/>
    </source>
</evidence>
<protein>
    <submittedName>
        <fullName evidence="13">Cyclin-dependent kinase-like 5</fullName>
    </submittedName>
</protein>